<dbReference type="Proteomes" id="UP000298173">
    <property type="component" value="Unassembled WGS sequence"/>
</dbReference>
<proteinExistence type="predicted"/>
<dbReference type="OrthoDB" id="4223162at2"/>
<reference evidence="1 2" key="1">
    <citation type="submission" date="2019-03" db="EMBL/GenBank/DDBJ databases">
        <title>Genomics of glacier-inhabiting Cryobacterium strains.</title>
        <authorList>
            <person name="Liu Q."/>
            <person name="Xin Y.-H."/>
        </authorList>
    </citation>
    <scope>NUCLEOTIDE SEQUENCE [LARGE SCALE GENOMIC DNA]</scope>
    <source>
        <strain evidence="1 2">HLT2-23</strain>
    </source>
</reference>
<comment type="caution">
    <text evidence="1">The sequence shown here is derived from an EMBL/GenBank/DDBJ whole genome shotgun (WGS) entry which is preliminary data.</text>
</comment>
<dbReference type="AlphaFoldDB" id="A0A4R8UUL2"/>
<gene>
    <name evidence="1" type="ORF">E3O06_09435</name>
</gene>
<evidence type="ECO:0000313" key="1">
    <source>
        <dbReference type="EMBL" id="TFB72545.1"/>
    </source>
</evidence>
<name>A0A4R8UUL2_9MICO</name>
<evidence type="ECO:0000313" key="2">
    <source>
        <dbReference type="Proteomes" id="UP000298173"/>
    </source>
</evidence>
<organism evidence="1 2">
    <name type="scientific">Cryobacterium glaciale</name>
    <dbReference type="NCBI Taxonomy" id="1259145"/>
    <lineage>
        <taxon>Bacteria</taxon>
        <taxon>Bacillati</taxon>
        <taxon>Actinomycetota</taxon>
        <taxon>Actinomycetes</taxon>
        <taxon>Micrococcales</taxon>
        <taxon>Microbacteriaceae</taxon>
        <taxon>Cryobacterium</taxon>
    </lineage>
</organism>
<protein>
    <submittedName>
        <fullName evidence="1">Uncharacterized protein</fullName>
    </submittedName>
</protein>
<accession>A0A4R8UUL2</accession>
<dbReference type="EMBL" id="SOEY01000019">
    <property type="protein sequence ID" value="TFB72545.1"/>
    <property type="molecule type" value="Genomic_DNA"/>
</dbReference>
<sequence length="176" mass="18950">MTSPYPSELSVTDNASALLRHFADLRDGTHGEAHSRADKEALFATTATLMDSPCRSALTELNAALLLNTGTIHSTGVARTQDGGLGCSWTLSWPRQVAAEIPPITLMAYFGRNFHHPHLRGGTVREWPLNVFTPLQAAGELPTLRAIASAELHNLVFLADFRIVPATGPADAVSPW</sequence>
<dbReference type="RefSeq" id="WP_134503086.1">
    <property type="nucleotide sequence ID" value="NZ_SOEY01000019.1"/>
</dbReference>
<keyword evidence="2" id="KW-1185">Reference proteome</keyword>